<dbReference type="Gene3D" id="1.10.10.10">
    <property type="entry name" value="Winged helix-like DNA-binding domain superfamily/Winged helix DNA-binding domain"/>
    <property type="match status" value="1"/>
</dbReference>
<evidence type="ECO:0000313" key="1">
    <source>
        <dbReference type="EMBL" id="SEL75299.1"/>
    </source>
</evidence>
<dbReference type="InterPro" id="IPR036390">
    <property type="entry name" value="WH_DNA-bd_sf"/>
</dbReference>
<reference evidence="1 2" key="1">
    <citation type="submission" date="2016-10" db="EMBL/GenBank/DDBJ databases">
        <authorList>
            <person name="de Groot N.N."/>
        </authorList>
    </citation>
    <scope>NUCLEOTIDE SEQUENCE [LARGE SCALE GENOMIC DNA]</scope>
    <source>
        <strain evidence="1 2">DSM 21039</strain>
    </source>
</reference>
<dbReference type="InterPro" id="IPR036388">
    <property type="entry name" value="WH-like_DNA-bd_sf"/>
</dbReference>
<dbReference type="AlphaFoldDB" id="A0A1H7SSD8"/>
<dbReference type="RefSeq" id="WP_089911314.1">
    <property type="nucleotide sequence ID" value="NZ_FOBB01000002.1"/>
</dbReference>
<dbReference type="PANTHER" id="PTHR30432:SF1">
    <property type="entry name" value="DNA-BINDING TRANSCRIPTIONAL DUAL REGULATOR MODE"/>
    <property type="match status" value="1"/>
</dbReference>
<sequence length="121" mass="13547">MEEPIRNLLKEGTFDVNGSLWLESGGKRFFGPGPVELLERIAETGSIKQAAKAMGMSYKKAWDLINNLNSMGVRPFVVTSTGGEKGGGSSISEEARQMIAYHRQLRERFRQFLEQESSHLK</sequence>
<dbReference type="STRING" id="573321.SAMN04488505_1021021"/>
<dbReference type="SUPFAM" id="SSF46785">
    <property type="entry name" value="Winged helix' DNA-binding domain"/>
    <property type="match status" value="1"/>
</dbReference>
<dbReference type="InterPro" id="IPR051815">
    <property type="entry name" value="Molybdate_resp_trans_reg"/>
</dbReference>
<name>A0A1H7SSD8_9BACT</name>
<gene>
    <name evidence="1" type="ORF">SAMN04488505_1021021</name>
</gene>
<dbReference type="Proteomes" id="UP000198984">
    <property type="component" value="Unassembled WGS sequence"/>
</dbReference>
<organism evidence="1 2">
    <name type="scientific">Chitinophaga rupis</name>
    <dbReference type="NCBI Taxonomy" id="573321"/>
    <lineage>
        <taxon>Bacteria</taxon>
        <taxon>Pseudomonadati</taxon>
        <taxon>Bacteroidota</taxon>
        <taxon>Chitinophagia</taxon>
        <taxon>Chitinophagales</taxon>
        <taxon>Chitinophagaceae</taxon>
        <taxon>Chitinophaga</taxon>
    </lineage>
</organism>
<dbReference type="PANTHER" id="PTHR30432">
    <property type="entry name" value="TRANSCRIPTIONAL REGULATOR MODE"/>
    <property type="match status" value="1"/>
</dbReference>
<dbReference type="EMBL" id="FOBB01000002">
    <property type="protein sequence ID" value="SEL75299.1"/>
    <property type="molecule type" value="Genomic_DNA"/>
</dbReference>
<accession>A0A1H7SSD8</accession>
<evidence type="ECO:0000313" key="2">
    <source>
        <dbReference type="Proteomes" id="UP000198984"/>
    </source>
</evidence>
<keyword evidence="2" id="KW-1185">Reference proteome</keyword>
<proteinExistence type="predicted"/>
<dbReference type="OrthoDB" id="9805928at2"/>
<protein>
    <submittedName>
        <fullName evidence="1">Molybdate transport system regulatory protein</fullName>
    </submittedName>
</protein>